<sequence>MVGKATPTDGQFLTLAASRFATAGHRTDGGVRKLYARVDLSDDRSFLSSNHRDLVDIVPGLSIHRDAAGQGWVWIGANQSCCEIHVVLERLPPSIDLILGRCALELIQAAADDGRSPGLAAVDEPGGNVIDLDAAREARAGVSG</sequence>
<reference evidence="1" key="1">
    <citation type="journal article" date="2014" name="Int. J. Syst. Evol. Microbiol.">
        <title>Complete genome sequence of Corynebacterium casei LMG S-19264T (=DSM 44701T), isolated from a smear-ripened cheese.</title>
        <authorList>
            <consortium name="US DOE Joint Genome Institute (JGI-PGF)"/>
            <person name="Walter F."/>
            <person name="Albersmeier A."/>
            <person name="Kalinowski J."/>
            <person name="Ruckert C."/>
        </authorList>
    </citation>
    <scope>NUCLEOTIDE SEQUENCE</scope>
    <source>
        <strain evidence="1">CGMCC 1.15725</strain>
    </source>
</reference>
<evidence type="ECO:0000313" key="2">
    <source>
        <dbReference type="Proteomes" id="UP000646365"/>
    </source>
</evidence>
<proteinExistence type="predicted"/>
<dbReference type="AlphaFoldDB" id="A0A8J2YXL6"/>
<organism evidence="1 2">
    <name type="scientific">Aliidongia dinghuensis</name>
    <dbReference type="NCBI Taxonomy" id="1867774"/>
    <lineage>
        <taxon>Bacteria</taxon>
        <taxon>Pseudomonadati</taxon>
        <taxon>Pseudomonadota</taxon>
        <taxon>Alphaproteobacteria</taxon>
        <taxon>Rhodospirillales</taxon>
        <taxon>Dongiaceae</taxon>
        <taxon>Aliidongia</taxon>
    </lineage>
</organism>
<evidence type="ECO:0000313" key="1">
    <source>
        <dbReference type="EMBL" id="GGF29229.1"/>
    </source>
</evidence>
<dbReference type="EMBL" id="BMJQ01000010">
    <property type="protein sequence ID" value="GGF29229.1"/>
    <property type="molecule type" value="Genomic_DNA"/>
</dbReference>
<dbReference type="Proteomes" id="UP000646365">
    <property type="component" value="Unassembled WGS sequence"/>
</dbReference>
<keyword evidence="2" id="KW-1185">Reference proteome</keyword>
<name>A0A8J2YXL6_9PROT</name>
<accession>A0A8J2YXL6</accession>
<protein>
    <submittedName>
        <fullName evidence="1">Uncharacterized protein</fullName>
    </submittedName>
</protein>
<gene>
    <name evidence="1" type="ORF">GCM10011611_39070</name>
</gene>
<reference evidence="1" key="2">
    <citation type="submission" date="2020-09" db="EMBL/GenBank/DDBJ databases">
        <authorList>
            <person name="Sun Q."/>
            <person name="Zhou Y."/>
        </authorList>
    </citation>
    <scope>NUCLEOTIDE SEQUENCE</scope>
    <source>
        <strain evidence="1">CGMCC 1.15725</strain>
    </source>
</reference>
<comment type="caution">
    <text evidence="1">The sequence shown here is derived from an EMBL/GenBank/DDBJ whole genome shotgun (WGS) entry which is preliminary data.</text>
</comment>